<keyword evidence="4 10" id="KW-0812">Transmembrane</keyword>
<feature type="transmembrane region" description="Helical" evidence="10">
    <location>
        <begin position="143"/>
        <end position="165"/>
    </location>
</feature>
<dbReference type="Pfam" id="PF02096">
    <property type="entry name" value="60KD_IMP"/>
    <property type="match status" value="1"/>
</dbReference>
<evidence type="ECO:0000256" key="8">
    <source>
        <dbReference type="ARBA" id="ARBA00023186"/>
    </source>
</evidence>
<evidence type="ECO:0000256" key="7">
    <source>
        <dbReference type="ARBA" id="ARBA00023136"/>
    </source>
</evidence>
<comment type="subcellular location">
    <subcellularLocation>
        <location evidence="1">Cell membrane</location>
        <topology evidence="1">Multi-pass membrane protein</topology>
    </subcellularLocation>
</comment>
<dbReference type="GO" id="GO:0005886">
    <property type="term" value="C:plasma membrane"/>
    <property type="evidence" value="ECO:0007669"/>
    <property type="project" value="UniProtKB-SubCell"/>
</dbReference>
<feature type="region of interest" description="Disordered" evidence="9">
    <location>
        <begin position="261"/>
        <end position="286"/>
    </location>
</feature>
<protein>
    <recommendedName>
        <fullName evidence="11">Membrane insertase YidC/Oxa/ALB C-terminal domain-containing protein</fullName>
    </recommendedName>
</protein>
<keyword evidence="5" id="KW-0653">Protein transport</keyword>
<dbReference type="NCBIfam" id="TIGR03592">
    <property type="entry name" value="yidC_oxa1_cterm"/>
    <property type="match status" value="1"/>
</dbReference>
<evidence type="ECO:0000256" key="2">
    <source>
        <dbReference type="ARBA" id="ARBA00022448"/>
    </source>
</evidence>
<comment type="caution">
    <text evidence="12">The sequence shown here is derived from an EMBL/GenBank/DDBJ whole genome shotgun (WGS) entry which is preliminary data.</text>
</comment>
<sequence length="286" mass="32384">MTPIFAASILDPIVNSLSWLVLGIDRYTHNLGVSLVVLALLIRLVFWKLNVAQFKAMISMQKVAPEMKKLQARYKDDSKKLQEETMKLYKEHNVNPLAGCLPMLVQLPILFSVFWVVILHRDLYAQTKFWWIGTALSEHFPKIFAQSLAQPDLLLIVLYMISQYVSLRFTTMPATDPQQANTNKIMQIISPLMIGFFGFRAQWPSAMVLYWLSYNVLTMAQQFYMLRQYHEPLGAIDSDRAITSDDSVAAAVREIDERVAKSSKKKGAAATPALNNGSVKKKGAKP</sequence>
<evidence type="ECO:0000256" key="9">
    <source>
        <dbReference type="SAM" id="MobiDB-lite"/>
    </source>
</evidence>
<dbReference type="InterPro" id="IPR028055">
    <property type="entry name" value="YidC/Oxa/ALB_C"/>
</dbReference>
<organism evidence="12">
    <name type="scientific">mine drainage metagenome</name>
    <dbReference type="NCBI Taxonomy" id="410659"/>
    <lineage>
        <taxon>unclassified sequences</taxon>
        <taxon>metagenomes</taxon>
        <taxon>ecological metagenomes</taxon>
    </lineage>
</organism>
<evidence type="ECO:0000313" key="12">
    <source>
        <dbReference type="EMBL" id="CBH75490.1"/>
    </source>
</evidence>
<dbReference type="AlphaFoldDB" id="E6PGA2"/>
<evidence type="ECO:0000256" key="3">
    <source>
        <dbReference type="ARBA" id="ARBA00022475"/>
    </source>
</evidence>
<dbReference type="CDD" id="cd20070">
    <property type="entry name" value="5TM_YidC_Alb3"/>
    <property type="match status" value="1"/>
</dbReference>
<gene>
    <name evidence="12" type="ORF">CARN1_2661</name>
</gene>
<evidence type="ECO:0000259" key="11">
    <source>
        <dbReference type="Pfam" id="PF02096"/>
    </source>
</evidence>
<evidence type="ECO:0000256" key="4">
    <source>
        <dbReference type="ARBA" id="ARBA00022692"/>
    </source>
</evidence>
<dbReference type="GO" id="GO:0015031">
    <property type="term" value="P:protein transport"/>
    <property type="evidence" value="ECO:0007669"/>
    <property type="project" value="UniProtKB-KW"/>
</dbReference>
<dbReference type="InterPro" id="IPR001708">
    <property type="entry name" value="YidC/ALB3/OXA1/COX18"/>
</dbReference>
<evidence type="ECO:0000256" key="5">
    <source>
        <dbReference type="ARBA" id="ARBA00022927"/>
    </source>
</evidence>
<feature type="transmembrane region" description="Helical" evidence="10">
    <location>
        <begin position="185"/>
        <end position="203"/>
    </location>
</feature>
<evidence type="ECO:0000256" key="10">
    <source>
        <dbReference type="SAM" id="Phobius"/>
    </source>
</evidence>
<keyword evidence="8" id="KW-0143">Chaperone</keyword>
<feature type="transmembrane region" description="Helical" evidence="10">
    <location>
        <begin position="96"/>
        <end position="118"/>
    </location>
</feature>
<name>E6PGA2_9ZZZZ</name>
<dbReference type="PANTHER" id="PTHR12428">
    <property type="entry name" value="OXA1"/>
    <property type="match status" value="1"/>
</dbReference>
<dbReference type="GO" id="GO:0051205">
    <property type="term" value="P:protein insertion into membrane"/>
    <property type="evidence" value="ECO:0007669"/>
    <property type="project" value="TreeGrafter"/>
</dbReference>
<keyword evidence="3" id="KW-1003">Cell membrane</keyword>
<feature type="domain" description="Membrane insertase YidC/Oxa/ALB C-terminal" evidence="11">
    <location>
        <begin position="32"/>
        <end position="225"/>
    </location>
</feature>
<accession>E6PGA2</accession>
<dbReference type="PANTHER" id="PTHR12428:SF65">
    <property type="entry name" value="CYTOCHROME C OXIDASE ASSEMBLY PROTEIN COX18, MITOCHONDRIAL"/>
    <property type="match status" value="1"/>
</dbReference>
<feature type="transmembrane region" description="Helical" evidence="10">
    <location>
        <begin position="27"/>
        <end position="47"/>
    </location>
</feature>
<dbReference type="InterPro" id="IPR047196">
    <property type="entry name" value="YidC_ALB_C"/>
</dbReference>
<keyword evidence="6 10" id="KW-1133">Transmembrane helix</keyword>
<evidence type="ECO:0000256" key="6">
    <source>
        <dbReference type="ARBA" id="ARBA00022989"/>
    </source>
</evidence>
<keyword evidence="7 10" id="KW-0472">Membrane</keyword>
<dbReference type="GO" id="GO:0032977">
    <property type="term" value="F:membrane insertase activity"/>
    <property type="evidence" value="ECO:0007669"/>
    <property type="project" value="InterPro"/>
</dbReference>
<dbReference type="EMBL" id="CABL01000010">
    <property type="protein sequence ID" value="CBH75490.1"/>
    <property type="molecule type" value="Genomic_DNA"/>
</dbReference>
<proteinExistence type="predicted"/>
<keyword evidence="2" id="KW-0813">Transport</keyword>
<reference evidence="12" key="1">
    <citation type="submission" date="2009-10" db="EMBL/GenBank/DDBJ databases">
        <title>Diversity of trophic interactions inside an arsenic-rich microbial ecosystem.</title>
        <authorList>
            <person name="Bertin P.N."/>
            <person name="Heinrich-Salmeron A."/>
            <person name="Pelletier E."/>
            <person name="Goulhen-Chollet F."/>
            <person name="Arsene-Ploetze F."/>
            <person name="Gallien S."/>
            <person name="Calteau A."/>
            <person name="Vallenet D."/>
            <person name="Casiot C."/>
            <person name="Chane-Woon-Ming B."/>
            <person name="Giloteaux L."/>
            <person name="Barakat M."/>
            <person name="Bonnefoy V."/>
            <person name="Bruneel O."/>
            <person name="Chandler M."/>
            <person name="Cleiss J."/>
            <person name="Duran R."/>
            <person name="Elbaz-Poulichet F."/>
            <person name="Fonknechten N."/>
            <person name="Lauga B."/>
            <person name="Mornico D."/>
            <person name="Ortet P."/>
            <person name="Schaeffer C."/>
            <person name="Siguier P."/>
            <person name="Alexander Thil Smith A."/>
            <person name="Van Dorsselaer A."/>
            <person name="Weissenbach J."/>
            <person name="Medigue C."/>
            <person name="Le Paslier D."/>
        </authorList>
    </citation>
    <scope>NUCLEOTIDE SEQUENCE</scope>
</reference>
<evidence type="ECO:0000256" key="1">
    <source>
        <dbReference type="ARBA" id="ARBA00004651"/>
    </source>
</evidence>